<evidence type="ECO:0000313" key="2">
    <source>
        <dbReference type="EMBL" id="AUN31173.1"/>
    </source>
</evidence>
<dbReference type="InterPro" id="IPR025827">
    <property type="entry name" value="Zn_ribbon_recom_dom"/>
</dbReference>
<dbReference type="SUPFAM" id="SSF53041">
    <property type="entry name" value="Resolvase-like"/>
    <property type="match status" value="1"/>
</dbReference>
<dbReference type="InterPro" id="IPR041657">
    <property type="entry name" value="HTH_17"/>
</dbReference>
<dbReference type="Pfam" id="PF00239">
    <property type="entry name" value="Resolvase"/>
    <property type="match status" value="1"/>
</dbReference>
<proteinExistence type="predicted"/>
<dbReference type="KEGG" id="ncb:C0V82_13730"/>
<name>A0A2K9NDG1_9PROT</name>
<dbReference type="AlphaFoldDB" id="A0A2K9NDG1"/>
<dbReference type="GO" id="GO:0000150">
    <property type="term" value="F:DNA strand exchange activity"/>
    <property type="evidence" value="ECO:0007669"/>
    <property type="project" value="InterPro"/>
</dbReference>
<dbReference type="InterPro" id="IPR050639">
    <property type="entry name" value="SSR_resolvase"/>
</dbReference>
<accession>A0A2K9NDG1</accession>
<keyword evidence="3" id="KW-1185">Reference proteome</keyword>
<dbReference type="Pfam" id="PF12728">
    <property type="entry name" value="HTH_17"/>
    <property type="match status" value="1"/>
</dbReference>
<dbReference type="Pfam" id="PF13408">
    <property type="entry name" value="Zn_ribbon_recom"/>
    <property type="match status" value="1"/>
</dbReference>
<dbReference type="InterPro" id="IPR010093">
    <property type="entry name" value="SinI_DNA-bd"/>
</dbReference>
<dbReference type="Gene3D" id="3.40.50.1390">
    <property type="entry name" value="Resolvase, N-terminal catalytic domain"/>
    <property type="match status" value="1"/>
</dbReference>
<dbReference type="SMART" id="SM00857">
    <property type="entry name" value="Resolvase"/>
    <property type="match status" value="1"/>
</dbReference>
<dbReference type="PANTHER" id="PTHR30461:SF23">
    <property type="entry name" value="DNA RECOMBINASE-RELATED"/>
    <property type="match status" value="1"/>
</dbReference>
<dbReference type="RefSeq" id="WP_102112782.1">
    <property type="nucleotide sequence ID" value="NZ_BMGN01000014.1"/>
</dbReference>
<dbReference type="InterPro" id="IPR006119">
    <property type="entry name" value="Resolv_N"/>
</dbReference>
<feature type="compositionally biased region" description="Polar residues" evidence="1">
    <location>
        <begin position="677"/>
        <end position="686"/>
    </location>
</feature>
<reference evidence="2 3" key="1">
    <citation type="submission" date="2017-12" db="EMBL/GenBank/DDBJ databases">
        <title>Genomes of bacteria within cyanobacterial aggregates.</title>
        <authorList>
            <person name="Cai H."/>
        </authorList>
    </citation>
    <scope>NUCLEOTIDE SEQUENCE [LARGE SCALE GENOMIC DNA]</scope>
    <source>
        <strain evidence="2 3">TH16</strain>
    </source>
</reference>
<evidence type="ECO:0000256" key="1">
    <source>
        <dbReference type="SAM" id="MobiDB-lite"/>
    </source>
</evidence>
<dbReference type="Gene3D" id="3.90.1750.20">
    <property type="entry name" value="Putative Large Serine Recombinase, Chain B, Domain 2"/>
    <property type="match status" value="1"/>
</dbReference>
<dbReference type="InterPro" id="IPR011109">
    <property type="entry name" value="DNA_bind_recombinase_dom"/>
</dbReference>
<dbReference type="PANTHER" id="PTHR30461">
    <property type="entry name" value="DNA-INVERTASE FROM LAMBDOID PROPHAGE"/>
    <property type="match status" value="1"/>
</dbReference>
<evidence type="ECO:0000313" key="3">
    <source>
        <dbReference type="Proteomes" id="UP000234752"/>
    </source>
</evidence>
<gene>
    <name evidence="2" type="ORF">C0V82_13730</name>
</gene>
<dbReference type="PROSITE" id="PS51736">
    <property type="entry name" value="RECOMBINASES_3"/>
    <property type="match status" value="1"/>
</dbReference>
<dbReference type="EMBL" id="CP025611">
    <property type="protein sequence ID" value="AUN31173.1"/>
    <property type="molecule type" value="Genomic_DNA"/>
</dbReference>
<dbReference type="CDD" id="cd00338">
    <property type="entry name" value="Ser_Recombinase"/>
    <property type="match status" value="1"/>
</dbReference>
<feature type="region of interest" description="Disordered" evidence="1">
    <location>
        <begin position="664"/>
        <end position="686"/>
    </location>
</feature>
<dbReference type="Pfam" id="PF07508">
    <property type="entry name" value="Recombinase"/>
    <property type="match status" value="1"/>
</dbReference>
<dbReference type="GO" id="GO:0003677">
    <property type="term" value="F:DNA binding"/>
    <property type="evidence" value="ECO:0007669"/>
    <property type="project" value="InterPro"/>
</dbReference>
<dbReference type="NCBIfam" id="TIGR01764">
    <property type="entry name" value="excise"/>
    <property type="match status" value="1"/>
</dbReference>
<dbReference type="InterPro" id="IPR038109">
    <property type="entry name" value="DNA_bind_recomb_sf"/>
</dbReference>
<sequence length="686" mass="77350">MNKVTPDHLSRRAYIYVRQSTQDQILHNHESRRRQYGLTSRARQLGWEDAEVIDDDLGRSGGGIARPGFERLLVAICEGRVGIVLAVEASRLARNGRDWHTLLEFCGLVGCLLADEDGIYDPRHPNDRLLLGMKGTMSEMELSILRQRSLEALRQKARRGELFLNVAVGYVKVRHDRIAMDPDLRVREAIGLVFRKFAEFQSVRQLHLWLRQEDIRLPATEYSEFGCRTIWKLPVYNTVRNMLANPVYGGAYTFGRTGSRVTVAQGRKHVVRGFRRDQADWEVLILDHHEGYISWAEYERNQRLIADNANSKGLMTRGSVRRGDALLPGLLRCGHCGRRVHVSYSGTEGFCVRYNCRGAHLNHGTERCISFGGLRVDAAVAAEVLRHLAPLGIEAALEAVARSRTEVSDRYRHLELAIAQARYEADLARRQYDAVDPGNRLVAGELERRWNDRLVDVARLEDQLTGQPGDDADALTEQEKAHLMALGRDLDAAWNHPAATAETRKRIVRTAIHEIIVKLEDERINLVIHWAGGDHTRLTVPKNRPGHHRWIGDPETGDLIHRLARQQPDAAIASILNRIGKRTGRGNTWTEVRVRGYRNDHGIAVFKPGEMAERGELTLEEAADRLNVSKMTVLRLISAGTIHGYQACKGGPWAIPAHQLSALPSPLRPQSRPVTPDPNQISLELQ</sequence>
<dbReference type="Proteomes" id="UP000234752">
    <property type="component" value="Chromosome eg_1"/>
</dbReference>
<dbReference type="PROSITE" id="PS51737">
    <property type="entry name" value="RECOMBINASE_DNA_BIND"/>
    <property type="match status" value="1"/>
</dbReference>
<organism evidence="2 3">
    <name type="scientific">Niveispirillum cyanobacteriorum</name>
    <dbReference type="NCBI Taxonomy" id="1612173"/>
    <lineage>
        <taxon>Bacteria</taxon>
        <taxon>Pseudomonadati</taxon>
        <taxon>Pseudomonadota</taxon>
        <taxon>Alphaproteobacteria</taxon>
        <taxon>Rhodospirillales</taxon>
        <taxon>Azospirillaceae</taxon>
        <taxon>Niveispirillum</taxon>
    </lineage>
</organism>
<dbReference type="InterPro" id="IPR036162">
    <property type="entry name" value="Resolvase-like_N_sf"/>
</dbReference>
<protein>
    <submittedName>
        <fullName evidence="2">Serine recombinase</fullName>
    </submittedName>
</protein>
<dbReference type="OrthoDB" id="7475655at2"/>